<organism evidence="7 8">
    <name type="scientific">Thalassoglobus neptunius</name>
    <dbReference type="NCBI Taxonomy" id="1938619"/>
    <lineage>
        <taxon>Bacteria</taxon>
        <taxon>Pseudomonadati</taxon>
        <taxon>Planctomycetota</taxon>
        <taxon>Planctomycetia</taxon>
        <taxon>Planctomycetales</taxon>
        <taxon>Planctomycetaceae</taxon>
        <taxon>Thalassoglobus</taxon>
    </lineage>
</organism>
<evidence type="ECO:0000313" key="7">
    <source>
        <dbReference type="EMBL" id="TWT57333.1"/>
    </source>
</evidence>
<feature type="transmembrane region" description="Helical" evidence="5">
    <location>
        <begin position="524"/>
        <end position="543"/>
    </location>
</feature>
<dbReference type="PANTHER" id="PTHR43471">
    <property type="entry name" value="ABC TRANSPORTER PERMEASE"/>
    <property type="match status" value="1"/>
</dbReference>
<protein>
    <submittedName>
        <fullName evidence="7">ABC-2 family transporter protein</fullName>
    </submittedName>
</protein>
<sequence>MLAGPIVTRELTTAPRKYQHFGLRAGYAAAMCVLMFTCSQSTFASEIPRGIGDISRFSVFVFDLMCFVQLLIVTGASLLFAAGNVSQEKDRRTLILLLMTDLKNTELVIGKTLAGLLPVFTMIAVSIPVLMSLTILGGITIDQIVWFEILCVVAALAAGSWGALVAFWRDKTFQTIAITLMGAGIFLGTVQILGTLIGAETLVGRFFLSFNPFHALSTLLRPLAVRVDGESASSLAIHSSLSLLGLAIALWVYTCLRVRIWNPTRAVFLTTVDEKTTPDAENAASETLTTENVDAVSVSQLVAEGTDAQEAEEELDRATTAVRASRTIWDTPIIWREICTQAYGNRVGLIKAAYFLVAVASLVWLRGIPEDAPLIRGVMTASGVAFVLLSLLALILVNAQAVTSLTSERDGQTLELLLVTEVTAKEFIFGKLGGALFNMKEVIVVPVVFAVMAWAQGQYNLEGLIFLLLGYLTLVVFATTLGLHSGLTFSNSRSAIMNSLGTLFFLFVGVFVCMLLIVEARKSFALQFVPFSFFMFGGGLGLWSSLTHKNPSTALTTSAWLLPFLTFYAIVSFLLNDTAAVFMAVVVPFGFTVAAMLVPAVSAFDVALGRTTNDRG</sequence>
<gene>
    <name evidence="7" type="ORF">KOR42_06930</name>
</gene>
<keyword evidence="2 5" id="KW-0812">Transmembrane</keyword>
<proteinExistence type="predicted"/>
<feature type="transmembrane region" description="Helical" evidence="5">
    <location>
        <begin position="374"/>
        <end position="397"/>
    </location>
</feature>
<feature type="transmembrane region" description="Helical" evidence="5">
    <location>
        <begin position="495"/>
        <end position="518"/>
    </location>
</feature>
<evidence type="ECO:0000256" key="1">
    <source>
        <dbReference type="ARBA" id="ARBA00004141"/>
    </source>
</evidence>
<feature type="transmembrane region" description="Helical" evidence="5">
    <location>
        <begin position="463"/>
        <end position="483"/>
    </location>
</feature>
<feature type="transmembrane region" description="Helical" evidence="5">
    <location>
        <begin position="581"/>
        <end position="608"/>
    </location>
</feature>
<dbReference type="GO" id="GO:0140359">
    <property type="term" value="F:ABC-type transporter activity"/>
    <property type="evidence" value="ECO:0007669"/>
    <property type="project" value="InterPro"/>
</dbReference>
<evidence type="ECO:0000256" key="5">
    <source>
        <dbReference type="SAM" id="Phobius"/>
    </source>
</evidence>
<reference evidence="7 8" key="1">
    <citation type="submission" date="2019-02" db="EMBL/GenBank/DDBJ databases">
        <title>Deep-cultivation of Planctomycetes and their phenomic and genomic characterization uncovers novel biology.</title>
        <authorList>
            <person name="Wiegand S."/>
            <person name="Jogler M."/>
            <person name="Boedeker C."/>
            <person name="Pinto D."/>
            <person name="Vollmers J."/>
            <person name="Rivas-Marin E."/>
            <person name="Kohn T."/>
            <person name="Peeters S.H."/>
            <person name="Heuer A."/>
            <person name="Rast P."/>
            <person name="Oberbeckmann S."/>
            <person name="Bunk B."/>
            <person name="Jeske O."/>
            <person name="Meyerdierks A."/>
            <person name="Storesund J.E."/>
            <person name="Kallscheuer N."/>
            <person name="Luecker S."/>
            <person name="Lage O.M."/>
            <person name="Pohl T."/>
            <person name="Merkel B.J."/>
            <person name="Hornburger P."/>
            <person name="Mueller R.-W."/>
            <person name="Bruemmer F."/>
            <person name="Labrenz M."/>
            <person name="Spormann A.M."/>
            <person name="Op Den Camp H."/>
            <person name="Overmann J."/>
            <person name="Amann R."/>
            <person name="Jetten M.S.M."/>
            <person name="Mascher T."/>
            <person name="Medema M.H."/>
            <person name="Devos D.P."/>
            <person name="Kaster A.-K."/>
            <person name="Ovreas L."/>
            <person name="Rohde M."/>
            <person name="Galperin M.Y."/>
            <person name="Jogler C."/>
        </authorList>
    </citation>
    <scope>NUCLEOTIDE SEQUENCE [LARGE SCALE GENOMIC DNA]</scope>
    <source>
        <strain evidence="7 8">KOR42</strain>
    </source>
</reference>
<dbReference type="PANTHER" id="PTHR43471:SF12">
    <property type="entry name" value="HYPOTHETICAL MEMBRANE PROTEIN, CONSERVED"/>
    <property type="match status" value="1"/>
</dbReference>
<feature type="transmembrane region" description="Helical" evidence="5">
    <location>
        <begin position="555"/>
        <end position="575"/>
    </location>
</feature>
<evidence type="ECO:0000256" key="2">
    <source>
        <dbReference type="ARBA" id="ARBA00022692"/>
    </source>
</evidence>
<dbReference type="EMBL" id="SIHI01000001">
    <property type="protein sequence ID" value="TWT57333.1"/>
    <property type="molecule type" value="Genomic_DNA"/>
</dbReference>
<feature type="transmembrane region" description="Helical" evidence="5">
    <location>
        <begin position="57"/>
        <end position="82"/>
    </location>
</feature>
<name>A0A5C5X516_9PLAN</name>
<feature type="transmembrane region" description="Helical" evidence="5">
    <location>
        <begin position="352"/>
        <end position="368"/>
    </location>
</feature>
<dbReference type="RefSeq" id="WP_146507176.1">
    <property type="nucleotide sequence ID" value="NZ_SIHI01000001.1"/>
</dbReference>
<feature type="transmembrane region" description="Helical" evidence="5">
    <location>
        <begin position="235"/>
        <end position="256"/>
    </location>
</feature>
<dbReference type="Pfam" id="PF12698">
    <property type="entry name" value="ABC2_membrane_3"/>
    <property type="match status" value="1"/>
</dbReference>
<feature type="transmembrane region" description="Helical" evidence="5">
    <location>
        <begin position="21"/>
        <end position="45"/>
    </location>
</feature>
<dbReference type="Proteomes" id="UP000317243">
    <property type="component" value="Unassembled WGS sequence"/>
</dbReference>
<dbReference type="AlphaFoldDB" id="A0A5C5X516"/>
<feature type="domain" description="ABC-2 type transporter transmembrane" evidence="6">
    <location>
        <begin position="76"/>
        <end position="250"/>
    </location>
</feature>
<feature type="transmembrane region" description="Helical" evidence="5">
    <location>
        <begin position="113"/>
        <end position="139"/>
    </location>
</feature>
<evidence type="ECO:0000256" key="4">
    <source>
        <dbReference type="ARBA" id="ARBA00023136"/>
    </source>
</evidence>
<feature type="transmembrane region" description="Helical" evidence="5">
    <location>
        <begin position="145"/>
        <end position="168"/>
    </location>
</feature>
<feature type="transmembrane region" description="Helical" evidence="5">
    <location>
        <begin position="175"/>
        <end position="199"/>
    </location>
</feature>
<dbReference type="OrthoDB" id="229421at2"/>
<accession>A0A5C5X516</accession>
<comment type="subcellular location">
    <subcellularLocation>
        <location evidence="1">Membrane</location>
        <topology evidence="1">Multi-pass membrane protein</topology>
    </subcellularLocation>
</comment>
<keyword evidence="3 5" id="KW-1133">Transmembrane helix</keyword>
<dbReference type="InterPro" id="IPR013525">
    <property type="entry name" value="ABC2_TM"/>
</dbReference>
<dbReference type="GO" id="GO:0005886">
    <property type="term" value="C:plasma membrane"/>
    <property type="evidence" value="ECO:0007669"/>
    <property type="project" value="UniProtKB-SubCell"/>
</dbReference>
<keyword evidence="8" id="KW-1185">Reference proteome</keyword>
<keyword evidence="4 5" id="KW-0472">Membrane</keyword>
<comment type="caution">
    <text evidence="7">The sequence shown here is derived from an EMBL/GenBank/DDBJ whole genome shotgun (WGS) entry which is preliminary data.</text>
</comment>
<evidence type="ECO:0000313" key="8">
    <source>
        <dbReference type="Proteomes" id="UP000317243"/>
    </source>
</evidence>
<evidence type="ECO:0000256" key="3">
    <source>
        <dbReference type="ARBA" id="ARBA00022989"/>
    </source>
</evidence>
<dbReference type="Pfam" id="PF12679">
    <property type="entry name" value="ABC2_membrane_2"/>
    <property type="match status" value="1"/>
</dbReference>
<evidence type="ECO:0000259" key="6">
    <source>
        <dbReference type="Pfam" id="PF12698"/>
    </source>
</evidence>